<keyword evidence="4" id="KW-0804">Transcription</keyword>
<dbReference type="AlphaFoldDB" id="A0A931G4P2"/>
<comment type="caution">
    <text evidence="6">The sequence shown here is derived from an EMBL/GenBank/DDBJ whole genome shotgun (WGS) entry which is preliminary data.</text>
</comment>
<dbReference type="Pfam" id="PF03861">
    <property type="entry name" value="ANTAR"/>
    <property type="match status" value="1"/>
</dbReference>
<dbReference type="InterPro" id="IPR003018">
    <property type="entry name" value="GAF"/>
</dbReference>
<dbReference type="SMART" id="SM00065">
    <property type="entry name" value="GAF"/>
    <property type="match status" value="1"/>
</dbReference>
<dbReference type="EMBL" id="JADNYM010000013">
    <property type="protein sequence ID" value="MBG0739946.1"/>
    <property type="molecule type" value="Genomic_DNA"/>
</dbReference>
<dbReference type="InterPro" id="IPR012074">
    <property type="entry name" value="GAF_ANTAR"/>
</dbReference>
<dbReference type="SMART" id="SM01012">
    <property type="entry name" value="ANTAR"/>
    <property type="match status" value="1"/>
</dbReference>
<dbReference type="InterPro" id="IPR029016">
    <property type="entry name" value="GAF-like_dom_sf"/>
</dbReference>
<keyword evidence="7" id="KW-1185">Reference proteome</keyword>
<keyword evidence="3" id="KW-0805">Transcription regulation</keyword>
<evidence type="ECO:0000313" key="7">
    <source>
        <dbReference type="Proteomes" id="UP000655366"/>
    </source>
</evidence>
<keyword evidence="2" id="KW-0418">Kinase</keyword>
<dbReference type="PROSITE" id="PS50921">
    <property type="entry name" value="ANTAR"/>
    <property type="match status" value="1"/>
</dbReference>
<keyword evidence="1" id="KW-0808">Transferase</keyword>
<feature type="domain" description="ANTAR" evidence="5">
    <location>
        <begin position="197"/>
        <end position="258"/>
    </location>
</feature>
<organism evidence="6 7">
    <name type="scientific">Arthrobacter terrae</name>
    <dbReference type="NCBI Taxonomy" id="2935737"/>
    <lineage>
        <taxon>Bacteria</taxon>
        <taxon>Bacillati</taxon>
        <taxon>Actinomycetota</taxon>
        <taxon>Actinomycetes</taxon>
        <taxon>Micrococcales</taxon>
        <taxon>Micrococcaceae</taxon>
        <taxon>Arthrobacter</taxon>
    </lineage>
</organism>
<dbReference type="Gene3D" id="1.10.10.10">
    <property type="entry name" value="Winged helix-like DNA-binding domain superfamily/Winged helix DNA-binding domain"/>
    <property type="match status" value="1"/>
</dbReference>
<gene>
    <name evidence="6" type="ORF">IV500_11170</name>
</gene>
<dbReference type="Gene3D" id="3.30.450.40">
    <property type="match status" value="1"/>
</dbReference>
<evidence type="ECO:0000256" key="1">
    <source>
        <dbReference type="ARBA" id="ARBA00022679"/>
    </source>
</evidence>
<dbReference type="InterPro" id="IPR005561">
    <property type="entry name" value="ANTAR"/>
</dbReference>
<proteinExistence type="predicted"/>
<protein>
    <submittedName>
        <fullName evidence="6">GAF and ANTAR domain-containing protein</fullName>
    </submittedName>
</protein>
<dbReference type="GO" id="GO:0003723">
    <property type="term" value="F:RNA binding"/>
    <property type="evidence" value="ECO:0007669"/>
    <property type="project" value="InterPro"/>
</dbReference>
<reference evidence="6 7" key="1">
    <citation type="submission" date="2020-11" db="EMBL/GenBank/DDBJ databases">
        <title>Arthrobacter antarcticus sp. nov., isolated from Antarctic Soil.</title>
        <authorList>
            <person name="Li J."/>
        </authorList>
    </citation>
    <scope>NUCLEOTIDE SEQUENCE [LARGE SCALE GENOMIC DNA]</scope>
    <source>
        <strain evidence="6 7">Z1-20</strain>
    </source>
</reference>
<dbReference type="GO" id="GO:0016301">
    <property type="term" value="F:kinase activity"/>
    <property type="evidence" value="ECO:0007669"/>
    <property type="project" value="UniProtKB-KW"/>
</dbReference>
<evidence type="ECO:0000256" key="3">
    <source>
        <dbReference type="ARBA" id="ARBA00023015"/>
    </source>
</evidence>
<dbReference type="PIRSF" id="PIRSF036625">
    <property type="entry name" value="GAF_ANTAR"/>
    <property type="match status" value="1"/>
</dbReference>
<dbReference type="Proteomes" id="UP000655366">
    <property type="component" value="Unassembled WGS sequence"/>
</dbReference>
<dbReference type="SUPFAM" id="SSF55781">
    <property type="entry name" value="GAF domain-like"/>
    <property type="match status" value="1"/>
</dbReference>
<dbReference type="InterPro" id="IPR036388">
    <property type="entry name" value="WH-like_DNA-bd_sf"/>
</dbReference>
<evidence type="ECO:0000256" key="4">
    <source>
        <dbReference type="ARBA" id="ARBA00023163"/>
    </source>
</evidence>
<evidence type="ECO:0000313" key="6">
    <source>
        <dbReference type="EMBL" id="MBG0739946.1"/>
    </source>
</evidence>
<dbReference type="InterPro" id="IPR011006">
    <property type="entry name" value="CheY-like_superfamily"/>
</dbReference>
<accession>A0A931G4P2</accession>
<sequence>MSSHPHLRDRTFRRRELKVENVSAAASGQPSKQNTGTAAGQDALAVRLGDLARSLQNEVDTDAILAGMVQAAIELIPGVEEGSISVVVGRKEVGSRAASSDLPKRIDAIQMEVNEGPCLDAVYEQKTVRVADMSTEKRWPRFAERAYAAGAGSMLSFQLYVEGGNLGALNLYAKEAGAFTDESEHVGLLVAAHAAVAFAEAQKTEQLQEALTTRDLIGQAKGILMERHKITDQQAFAILTHASQNSNLKLRDVAIRLVTSGEIPSQTQH</sequence>
<dbReference type="Pfam" id="PF13185">
    <property type="entry name" value="GAF_2"/>
    <property type="match status" value="1"/>
</dbReference>
<name>A0A931G4P2_9MICC</name>
<evidence type="ECO:0000256" key="2">
    <source>
        <dbReference type="ARBA" id="ARBA00022777"/>
    </source>
</evidence>
<evidence type="ECO:0000259" key="5">
    <source>
        <dbReference type="PROSITE" id="PS50921"/>
    </source>
</evidence>
<dbReference type="SUPFAM" id="SSF52172">
    <property type="entry name" value="CheY-like"/>
    <property type="match status" value="1"/>
</dbReference>